<dbReference type="PROSITE" id="PS51827">
    <property type="entry name" value="XTBD"/>
    <property type="match status" value="1"/>
</dbReference>
<reference evidence="2 3" key="1">
    <citation type="submission" date="2015-12" db="EMBL/GenBank/DDBJ databases">
        <title>The genome of Folsomia candida.</title>
        <authorList>
            <person name="Faddeeva A."/>
            <person name="Derks M.F."/>
            <person name="Anvar Y."/>
            <person name="Smit S."/>
            <person name="Van Straalen N."/>
            <person name="Roelofs D."/>
        </authorList>
    </citation>
    <scope>NUCLEOTIDE SEQUENCE [LARGE SCALE GENOMIC DNA]</scope>
    <source>
        <strain evidence="2 3">VU population</strain>
        <tissue evidence="2">Whole body</tissue>
    </source>
</reference>
<dbReference type="InterPro" id="IPR021859">
    <property type="entry name" value="XTBD"/>
</dbReference>
<gene>
    <name evidence="2" type="ORF">Fcan01_22472</name>
</gene>
<protein>
    <submittedName>
        <fullName evidence="2">CDKN2A-interacting protein</fullName>
    </submittedName>
</protein>
<feature type="domain" description="XRN2-binding (XTBD)" evidence="1">
    <location>
        <begin position="16"/>
        <end position="100"/>
    </location>
</feature>
<dbReference type="OMA" id="WEIEDHW"/>
<accession>A0A226DBV3</accession>
<sequence length="115" mass="13234">MDTSAANNEEDMDWNVDEVKGDHESDEHWELRRNFLLKNKGSYPKLRLLSLSQVFANHEFLGCRYPEETMQLVAELSAGIVEEYRTARQGRLQRTFVKASDAAERKSKGTTPQKS</sequence>
<evidence type="ECO:0000313" key="2">
    <source>
        <dbReference type="EMBL" id="OXA42610.1"/>
    </source>
</evidence>
<dbReference type="OrthoDB" id="2359216at2759"/>
<dbReference type="PANTHER" id="PTHR48430:SF1">
    <property type="entry name" value="PARTNER OF XRN-2 PROTEIN 1"/>
    <property type="match status" value="1"/>
</dbReference>
<dbReference type="AlphaFoldDB" id="A0A226DBV3"/>
<name>A0A226DBV3_FOLCA</name>
<dbReference type="Proteomes" id="UP000198287">
    <property type="component" value="Unassembled WGS sequence"/>
</dbReference>
<dbReference type="PANTHER" id="PTHR48430">
    <property type="entry name" value="PARTNER OF XRN-2 PROTEIN 1"/>
    <property type="match status" value="1"/>
</dbReference>
<organism evidence="2 3">
    <name type="scientific">Folsomia candida</name>
    <name type="common">Springtail</name>
    <dbReference type="NCBI Taxonomy" id="158441"/>
    <lineage>
        <taxon>Eukaryota</taxon>
        <taxon>Metazoa</taxon>
        <taxon>Ecdysozoa</taxon>
        <taxon>Arthropoda</taxon>
        <taxon>Hexapoda</taxon>
        <taxon>Collembola</taxon>
        <taxon>Entomobryomorpha</taxon>
        <taxon>Isotomoidea</taxon>
        <taxon>Isotomidae</taxon>
        <taxon>Proisotominae</taxon>
        <taxon>Folsomia</taxon>
    </lineage>
</organism>
<evidence type="ECO:0000313" key="3">
    <source>
        <dbReference type="Proteomes" id="UP000198287"/>
    </source>
</evidence>
<comment type="caution">
    <text evidence="2">The sequence shown here is derived from an EMBL/GenBank/DDBJ whole genome shotgun (WGS) entry which is preliminary data.</text>
</comment>
<proteinExistence type="predicted"/>
<dbReference type="Pfam" id="PF11952">
    <property type="entry name" value="XTBD"/>
    <property type="match status" value="1"/>
</dbReference>
<keyword evidence="3" id="KW-1185">Reference proteome</keyword>
<dbReference type="EMBL" id="LNIX01000025">
    <property type="protein sequence ID" value="OXA42610.1"/>
    <property type="molecule type" value="Genomic_DNA"/>
</dbReference>
<evidence type="ECO:0000259" key="1">
    <source>
        <dbReference type="PROSITE" id="PS51827"/>
    </source>
</evidence>